<proteinExistence type="inferred from homology"/>
<evidence type="ECO:0008006" key="4">
    <source>
        <dbReference type="Google" id="ProtNLM"/>
    </source>
</evidence>
<reference evidence="2 3" key="1">
    <citation type="journal article" date="2012" name="Stand. Genomic Sci.">
        <title>Complete genome sequencing and analysis of Saprospira grandis str. Lewin, a predatory marine bacterium.</title>
        <authorList>
            <person name="Saw J.H."/>
            <person name="Yuryev A."/>
            <person name="Kanbe M."/>
            <person name="Hou S."/>
            <person name="Young A.G."/>
            <person name="Aizawa S."/>
            <person name="Alam M."/>
        </authorList>
    </citation>
    <scope>NUCLEOTIDE SEQUENCE [LARGE SCALE GENOMIC DNA]</scope>
    <source>
        <strain evidence="2 3">Lewin</strain>
    </source>
</reference>
<dbReference type="HOGENOM" id="CLU_072799_4_2_10"/>
<name>H6L4L8_SAPGL</name>
<evidence type="ECO:0000256" key="1">
    <source>
        <dbReference type="ARBA" id="ARBA00044755"/>
    </source>
</evidence>
<dbReference type="PANTHER" id="PTHR35024">
    <property type="entry name" value="HYPOTHETICAL CYTOSOLIC PROTEIN"/>
    <property type="match status" value="1"/>
</dbReference>
<protein>
    <recommendedName>
        <fullName evidence="4">Integral membrane protein CcmA involved in cell shape determination</fullName>
    </recommendedName>
</protein>
<organism evidence="2 3">
    <name type="scientific">Saprospira grandis (strain Lewin)</name>
    <dbReference type="NCBI Taxonomy" id="984262"/>
    <lineage>
        <taxon>Bacteria</taxon>
        <taxon>Pseudomonadati</taxon>
        <taxon>Bacteroidota</taxon>
        <taxon>Saprospiria</taxon>
        <taxon>Saprospirales</taxon>
        <taxon>Saprospiraceae</taxon>
        <taxon>Saprospira</taxon>
    </lineage>
</organism>
<dbReference type="Proteomes" id="UP000007519">
    <property type="component" value="Chromosome"/>
</dbReference>
<dbReference type="AlphaFoldDB" id="H6L4L8"/>
<dbReference type="PANTHER" id="PTHR35024:SF4">
    <property type="entry name" value="POLYMER-FORMING CYTOSKELETAL PROTEIN"/>
    <property type="match status" value="1"/>
</dbReference>
<dbReference type="eggNOG" id="COG1664">
    <property type="taxonomic scope" value="Bacteria"/>
</dbReference>
<dbReference type="OrthoDB" id="5432602at2"/>
<dbReference type="EMBL" id="CP002831">
    <property type="protein sequence ID" value="AFC23942.1"/>
    <property type="molecule type" value="Genomic_DNA"/>
</dbReference>
<accession>H6L4L8</accession>
<dbReference type="Pfam" id="PF04519">
    <property type="entry name" value="Bactofilin"/>
    <property type="match status" value="1"/>
</dbReference>
<evidence type="ECO:0000313" key="3">
    <source>
        <dbReference type="Proteomes" id="UP000007519"/>
    </source>
</evidence>
<dbReference type="STRING" id="984262.SGRA_1207"/>
<dbReference type="KEGG" id="sgn:SGRA_1207"/>
<dbReference type="InterPro" id="IPR007607">
    <property type="entry name" value="BacA/B"/>
</dbReference>
<keyword evidence="3" id="KW-1185">Reference proteome</keyword>
<comment type="similarity">
    <text evidence="1">Belongs to the bactofilin family.</text>
</comment>
<gene>
    <name evidence="2" type="ordered locus">SGRA_1207</name>
</gene>
<evidence type="ECO:0000313" key="2">
    <source>
        <dbReference type="EMBL" id="AFC23942.1"/>
    </source>
</evidence>
<dbReference type="RefSeq" id="WP_015691587.1">
    <property type="nucleotide sequence ID" value="NC_016940.1"/>
</dbReference>
<sequence>MEENKAIGAKDVCILAQGTIIEGSLETNANIRLEGEVHGTISCGGRLVMAPKSKVMGQINCKEMISEGESKGNVKASALVYLQASAQLKGDIDCERLQVEQGAIFNGQCTMPKDKA</sequence>